<name>A0A344LIM5_9PSEU</name>
<dbReference type="KEGG" id="aab:A4R43_40135"/>
<reference evidence="2 3" key="1">
    <citation type="submission" date="2016-04" db="EMBL/GenBank/DDBJ databases">
        <title>Complete genome sequence and analysis of deep-sea sediment isolate, Amycolatopsis sp. WP1.</title>
        <authorList>
            <person name="Wang H."/>
            <person name="Chen S."/>
            <person name="Wu Q."/>
        </authorList>
    </citation>
    <scope>NUCLEOTIDE SEQUENCE [LARGE SCALE GENOMIC DNA]</scope>
    <source>
        <strain evidence="2 3">WP1</strain>
    </source>
</reference>
<evidence type="ECO:0000313" key="2">
    <source>
        <dbReference type="EMBL" id="AXB47899.1"/>
    </source>
</evidence>
<feature type="transmembrane region" description="Helical" evidence="1">
    <location>
        <begin position="20"/>
        <end position="42"/>
    </location>
</feature>
<protein>
    <submittedName>
        <fullName evidence="2">Uncharacterized protein</fullName>
    </submittedName>
</protein>
<feature type="transmembrane region" description="Helical" evidence="1">
    <location>
        <begin position="54"/>
        <end position="76"/>
    </location>
</feature>
<keyword evidence="1" id="KW-0812">Transmembrane</keyword>
<evidence type="ECO:0000313" key="3">
    <source>
        <dbReference type="Proteomes" id="UP000250434"/>
    </source>
</evidence>
<accession>A0A344LIM5</accession>
<dbReference type="AlphaFoldDB" id="A0A344LIM5"/>
<dbReference type="Proteomes" id="UP000250434">
    <property type="component" value="Chromosome"/>
</dbReference>
<keyword evidence="1" id="KW-1133">Transmembrane helix</keyword>
<proteinExistence type="predicted"/>
<organism evidence="2 3">
    <name type="scientific">Amycolatopsis albispora</name>
    <dbReference type="NCBI Taxonomy" id="1804986"/>
    <lineage>
        <taxon>Bacteria</taxon>
        <taxon>Bacillati</taxon>
        <taxon>Actinomycetota</taxon>
        <taxon>Actinomycetes</taxon>
        <taxon>Pseudonocardiales</taxon>
        <taxon>Pseudonocardiaceae</taxon>
        <taxon>Amycolatopsis</taxon>
    </lineage>
</organism>
<keyword evidence="1" id="KW-0472">Membrane</keyword>
<sequence length="84" mass="8649">MSESRTRTLLKRVTMPVFKVGLVVFLVLGVVLVLGQAAGIVVGDGTLVEGVAGVLAVPMTTAAAVTGLLGFVLSYLHHWSGGED</sequence>
<keyword evidence="3" id="KW-1185">Reference proteome</keyword>
<gene>
    <name evidence="2" type="ORF">A4R43_40135</name>
</gene>
<dbReference type="RefSeq" id="WP_162788776.1">
    <property type="nucleotide sequence ID" value="NZ_CP015163.1"/>
</dbReference>
<evidence type="ECO:0000256" key="1">
    <source>
        <dbReference type="SAM" id="Phobius"/>
    </source>
</evidence>
<dbReference type="EMBL" id="CP015163">
    <property type="protein sequence ID" value="AXB47899.1"/>
    <property type="molecule type" value="Genomic_DNA"/>
</dbReference>